<evidence type="ECO:0000313" key="2">
    <source>
        <dbReference type="EMBL" id="QMS59951.1"/>
    </source>
</evidence>
<dbReference type="RefSeq" id="WP_025370514.1">
    <property type="nucleotide sequence ID" value="NZ_CP059436.1"/>
</dbReference>
<proteinExistence type="predicted"/>
<accession>A0A974RKR3</accession>
<keyword evidence="2" id="KW-0614">Plasmid</keyword>
<dbReference type="AlphaFoldDB" id="A0A974RKR3"/>
<evidence type="ECO:0000256" key="1">
    <source>
        <dbReference type="SAM" id="MobiDB-lite"/>
    </source>
</evidence>
<dbReference type="EMBL" id="CP059436">
    <property type="protein sequence ID" value="QMS59951.1"/>
    <property type="molecule type" value="Genomic_DNA"/>
</dbReference>
<gene>
    <name evidence="2" type="ORF">GZ989_011665</name>
</gene>
<feature type="compositionally biased region" description="Basic and acidic residues" evidence="1">
    <location>
        <begin position="334"/>
        <end position="375"/>
    </location>
</feature>
<feature type="region of interest" description="Disordered" evidence="1">
    <location>
        <begin position="332"/>
        <end position="375"/>
    </location>
</feature>
<reference evidence="3" key="1">
    <citation type="submission" date="2020-07" db="EMBL/GenBank/DDBJ databases">
        <title>A comparison of fourteen fully characterised mammalian-associated Campylobacter fetus isolates suggests a mechanism by which bovine-adapted biotypes have evolved high genomic plasticity.</title>
        <authorList>
            <person name="Nadin-Davis S.A."/>
            <person name="Chmara J.T."/>
            <person name="Carillo C."/>
            <person name="Amoako K."/>
            <person name="Goji N."/>
            <person name="Duceppe M.-O."/>
            <person name="Devenish J."/>
        </authorList>
    </citation>
    <scope>NUCLEOTIDE SEQUENCE [LARGE SCALE GENOMIC DNA]</scope>
    <source>
        <strain evidence="3">CFViADRI1362</strain>
        <plasmid evidence="3">pcfviadri1362_p4</plasmid>
    </source>
</reference>
<dbReference type="Proteomes" id="UP000514628">
    <property type="component" value="Plasmid pCFViADRI1362_P4"/>
</dbReference>
<organism evidence="2 3">
    <name type="scientific">Campylobacter fetus</name>
    <dbReference type="NCBI Taxonomy" id="196"/>
    <lineage>
        <taxon>Bacteria</taxon>
        <taxon>Pseudomonadati</taxon>
        <taxon>Campylobacterota</taxon>
        <taxon>Epsilonproteobacteria</taxon>
        <taxon>Campylobacterales</taxon>
        <taxon>Campylobacteraceae</taxon>
        <taxon>Campylobacter</taxon>
    </lineage>
</organism>
<sequence>MLVKFFSDKKGGGIGSINYLLNNRVEKGTARILQGDENITRDLINSMNQKHKTCVGCLSFEEKNIDESTKKEIMQDFENMLLTPAMQGRYNILWVEHTDKERLELNFVIPKIDLQSKTALNPYFHMADSKRKDLWTDYVNLKHNFTDPKNPAKQNTLQGSKKEYELIKDYQELDKLLHEQVKQGNISSRDEIIQLLKENSIEVTRQGKDYLSIKLPDSKKAKRFKGSIYDEQFTSTKELKSINTRQSERERAYNERDNETELRRLEKELAKFIQSKYEFYISRDKKRALQFSKRADKTKDIKPINELYYRDNDSNNFLNDCVVAVDNAKSNSKRIRDSREFEQTRRLDDNSDRQDRNDTRQQEIQSDKNQIRAENDSIRERINKRNREIAERTRECFNSIREIIAKRARATERKQEFAERIREIRERIQRELKQISQKVERITRKISRGFSR</sequence>
<geneLocation type="plasmid" evidence="3">
    <name>pcfviadri1362_p4</name>
</geneLocation>
<protein>
    <submittedName>
        <fullName evidence="2">Relaxase/mobilization nuclease domain-containing protein</fullName>
    </submittedName>
</protein>
<evidence type="ECO:0000313" key="3">
    <source>
        <dbReference type="Proteomes" id="UP000514628"/>
    </source>
</evidence>
<name>A0A974RKR3_CAMFE</name>